<dbReference type="Gene3D" id="2.60.40.230">
    <property type="entry name" value="Neocarzinostatin-like"/>
    <property type="match status" value="1"/>
</dbReference>
<evidence type="ECO:0000313" key="10">
    <source>
        <dbReference type="Proteomes" id="UP001595956"/>
    </source>
</evidence>
<evidence type="ECO:0000256" key="4">
    <source>
        <dbReference type="ARBA" id="ARBA00023125"/>
    </source>
</evidence>
<keyword evidence="5" id="KW-1015">Disulfide bond</keyword>
<evidence type="ECO:0000256" key="2">
    <source>
        <dbReference type="ARBA" id="ARBA00022529"/>
    </source>
</evidence>
<dbReference type="InterPro" id="IPR002186">
    <property type="entry name" value="Neocarzinostatin_fam"/>
</dbReference>
<keyword evidence="2" id="KW-0929">Antimicrobial</keyword>
<keyword evidence="7" id="KW-1133">Transmembrane helix</keyword>
<evidence type="ECO:0000256" key="8">
    <source>
        <dbReference type="SAM" id="SignalP"/>
    </source>
</evidence>
<dbReference type="EMBL" id="JBHSMD010000002">
    <property type="protein sequence ID" value="MFC5493424.1"/>
    <property type="molecule type" value="Genomic_DNA"/>
</dbReference>
<keyword evidence="10" id="KW-1185">Reference proteome</keyword>
<evidence type="ECO:0000313" key="9">
    <source>
        <dbReference type="EMBL" id="MFC5493424.1"/>
    </source>
</evidence>
<feature type="region of interest" description="Disordered" evidence="6">
    <location>
        <begin position="143"/>
        <end position="170"/>
    </location>
</feature>
<evidence type="ECO:0000256" key="6">
    <source>
        <dbReference type="SAM" id="MobiDB-lite"/>
    </source>
</evidence>
<dbReference type="Proteomes" id="UP001595956">
    <property type="component" value="Unassembled WGS sequence"/>
</dbReference>
<keyword evidence="3" id="KW-0044">Antibiotic</keyword>
<feature type="signal peptide" evidence="8">
    <location>
        <begin position="1"/>
        <end position="30"/>
    </location>
</feature>
<evidence type="ECO:0000256" key="1">
    <source>
        <dbReference type="ARBA" id="ARBA00010648"/>
    </source>
</evidence>
<comment type="similarity">
    <text evidence="1">Belongs to the neocarzinostatin family.</text>
</comment>
<evidence type="ECO:0000256" key="7">
    <source>
        <dbReference type="SAM" id="Phobius"/>
    </source>
</evidence>
<dbReference type="Pfam" id="PF00960">
    <property type="entry name" value="Neocarzinostat"/>
    <property type="match status" value="1"/>
</dbReference>
<keyword evidence="7" id="KW-0812">Transmembrane</keyword>
<evidence type="ECO:0000256" key="5">
    <source>
        <dbReference type="ARBA" id="ARBA00023157"/>
    </source>
</evidence>
<name>A0ABW0MYL3_9ACTN</name>
<sequence>MKNPLRPLMRGLAVVGALLLVTLVAAPAFAAPTLNVSQLTGLTDGQTVTVSGSGFEPNLPSIAIGQCIEGYSGPSDCNTAGGATFRNADANGNVASFTITVKEVFGGHDCTQITCMIAAAPLPNATDEATIAANTVELAISFGAPEPAPSQTPTTEPAPTGSGQEGLPQTGAGDSIPAILLAATAMLAIGAGVVLLVPGRQKGHHA</sequence>
<keyword evidence="8" id="KW-0732">Signal</keyword>
<dbReference type="RefSeq" id="WP_345172525.1">
    <property type="nucleotide sequence ID" value="NZ_BAABFQ010000003.1"/>
</dbReference>
<comment type="caution">
    <text evidence="9">The sequence shown here is derived from an EMBL/GenBank/DDBJ whole genome shotgun (WGS) entry which is preliminary data.</text>
</comment>
<gene>
    <name evidence="9" type="ORF">ACFPKY_09940</name>
</gene>
<feature type="chain" id="PRO_5046557113" evidence="8">
    <location>
        <begin position="31"/>
        <end position="206"/>
    </location>
</feature>
<proteinExistence type="inferred from homology"/>
<feature type="transmembrane region" description="Helical" evidence="7">
    <location>
        <begin position="176"/>
        <end position="197"/>
    </location>
</feature>
<dbReference type="PRINTS" id="PR01885">
    <property type="entry name" value="MACROMOMYCIN"/>
</dbReference>
<organism evidence="9 10">
    <name type="scientific">Nocardioides caricicola</name>
    <dbReference type="NCBI Taxonomy" id="634770"/>
    <lineage>
        <taxon>Bacteria</taxon>
        <taxon>Bacillati</taxon>
        <taxon>Actinomycetota</taxon>
        <taxon>Actinomycetes</taxon>
        <taxon>Propionibacteriales</taxon>
        <taxon>Nocardioidaceae</taxon>
        <taxon>Nocardioides</taxon>
    </lineage>
</organism>
<keyword evidence="4" id="KW-0238">DNA-binding</keyword>
<reference evidence="10" key="1">
    <citation type="journal article" date="2019" name="Int. J. Syst. Evol. Microbiol.">
        <title>The Global Catalogue of Microorganisms (GCM) 10K type strain sequencing project: providing services to taxonomists for standard genome sequencing and annotation.</title>
        <authorList>
            <consortium name="The Broad Institute Genomics Platform"/>
            <consortium name="The Broad Institute Genome Sequencing Center for Infectious Disease"/>
            <person name="Wu L."/>
            <person name="Ma J."/>
        </authorList>
    </citation>
    <scope>NUCLEOTIDE SEQUENCE [LARGE SCALE GENOMIC DNA]</scope>
    <source>
        <strain evidence="10">KACC 13778</strain>
    </source>
</reference>
<keyword evidence="7" id="KW-0472">Membrane</keyword>
<dbReference type="SUPFAM" id="SSF49319">
    <property type="entry name" value="Actinoxanthin-like"/>
    <property type="match status" value="1"/>
</dbReference>
<protein>
    <submittedName>
        <fullName evidence="9">Neocarzinostatin apoprotein domain-containing protein</fullName>
    </submittedName>
</protein>
<evidence type="ECO:0000256" key="3">
    <source>
        <dbReference type="ARBA" id="ARBA00023022"/>
    </source>
</evidence>
<accession>A0ABW0MYL3</accession>
<dbReference type="InterPro" id="IPR027273">
    <property type="entry name" value="Neocarzinostatin-like"/>
</dbReference>